<name>A0AAV4S1T9_9ARAC</name>
<dbReference type="AlphaFoldDB" id="A0AAV4S1T9"/>
<organism evidence="2 3">
    <name type="scientific">Caerostris darwini</name>
    <dbReference type="NCBI Taxonomy" id="1538125"/>
    <lineage>
        <taxon>Eukaryota</taxon>
        <taxon>Metazoa</taxon>
        <taxon>Ecdysozoa</taxon>
        <taxon>Arthropoda</taxon>
        <taxon>Chelicerata</taxon>
        <taxon>Arachnida</taxon>
        <taxon>Araneae</taxon>
        <taxon>Araneomorphae</taxon>
        <taxon>Entelegynae</taxon>
        <taxon>Araneoidea</taxon>
        <taxon>Araneidae</taxon>
        <taxon>Caerostris</taxon>
    </lineage>
</organism>
<keyword evidence="1" id="KW-0732">Signal</keyword>
<feature type="signal peptide" evidence="1">
    <location>
        <begin position="1"/>
        <end position="19"/>
    </location>
</feature>
<feature type="chain" id="PRO_5043876120" evidence="1">
    <location>
        <begin position="20"/>
        <end position="90"/>
    </location>
</feature>
<comment type="caution">
    <text evidence="2">The sequence shown here is derived from an EMBL/GenBank/DDBJ whole genome shotgun (WGS) entry which is preliminary data.</text>
</comment>
<protein>
    <submittedName>
        <fullName evidence="2">Uncharacterized protein</fullName>
    </submittedName>
</protein>
<evidence type="ECO:0000256" key="1">
    <source>
        <dbReference type="SAM" id="SignalP"/>
    </source>
</evidence>
<proteinExistence type="predicted"/>
<accession>A0AAV4S1T9</accession>
<dbReference type="Proteomes" id="UP001054837">
    <property type="component" value="Unassembled WGS sequence"/>
</dbReference>
<keyword evidence="3" id="KW-1185">Reference proteome</keyword>
<gene>
    <name evidence="2" type="primary">AVEN_79229_1</name>
    <name evidence="2" type="ORF">CDAR_439771</name>
</gene>
<evidence type="ECO:0000313" key="3">
    <source>
        <dbReference type="Proteomes" id="UP001054837"/>
    </source>
</evidence>
<evidence type="ECO:0000313" key="2">
    <source>
        <dbReference type="EMBL" id="GIY26013.1"/>
    </source>
</evidence>
<dbReference type="EMBL" id="BPLQ01006883">
    <property type="protein sequence ID" value="GIY26013.1"/>
    <property type="molecule type" value="Genomic_DNA"/>
</dbReference>
<sequence length="90" mass="10187">MKSLIVFLSVLLICTSAYAMLGMEYGEGLGKLYGMYGPYGLAMKKLLGTEKGIGFPYLYYPVLGMEKKHDIDFSKELDMEKGLEYGKKFY</sequence>
<reference evidence="2 3" key="1">
    <citation type="submission" date="2021-06" db="EMBL/GenBank/DDBJ databases">
        <title>Caerostris darwini draft genome.</title>
        <authorList>
            <person name="Kono N."/>
            <person name="Arakawa K."/>
        </authorList>
    </citation>
    <scope>NUCLEOTIDE SEQUENCE [LARGE SCALE GENOMIC DNA]</scope>
</reference>